<evidence type="ECO:0000256" key="2">
    <source>
        <dbReference type="ARBA" id="ARBA00022771"/>
    </source>
</evidence>
<organism evidence="7 8">
    <name type="scientific">Nesidiocoris tenuis</name>
    <dbReference type="NCBI Taxonomy" id="355587"/>
    <lineage>
        <taxon>Eukaryota</taxon>
        <taxon>Metazoa</taxon>
        <taxon>Ecdysozoa</taxon>
        <taxon>Arthropoda</taxon>
        <taxon>Hexapoda</taxon>
        <taxon>Insecta</taxon>
        <taxon>Pterygota</taxon>
        <taxon>Neoptera</taxon>
        <taxon>Paraneoptera</taxon>
        <taxon>Hemiptera</taxon>
        <taxon>Heteroptera</taxon>
        <taxon>Panheteroptera</taxon>
        <taxon>Cimicomorpha</taxon>
        <taxon>Miridae</taxon>
        <taxon>Dicyphina</taxon>
        <taxon>Nesidiocoris</taxon>
    </lineage>
</organism>
<feature type="domain" description="UBZ1-type" evidence="6">
    <location>
        <begin position="301"/>
        <end position="327"/>
    </location>
</feature>
<dbReference type="Pfam" id="PF18112">
    <property type="entry name" value="Zn-C2H2_12"/>
    <property type="match status" value="1"/>
</dbReference>
<accession>A0ABN7B0W7</accession>
<keyword evidence="8" id="KW-1185">Reference proteome</keyword>
<dbReference type="EMBL" id="AP028916">
    <property type="protein sequence ID" value="BES98050.1"/>
    <property type="molecule type" value="Genomic_DNA"/>
</dbReference>
<keyword evidence="2" id="KW-0863">Zinc-finger</keyword>
<gene>
    <name evidence="7" type="ORF">NTJ_10865</name>
</gene>
<dbReference type="Proteomes" id="UP001307889">
    <property type="component" value="Chromosome 8"/>
</dbReference>
<reference evidence="7 8" key="1">
    <citation type="submission" date="2023-09" db="EMBL/GenBank/DDBJ databases">
        <title>Nesidiocoris tenuis whole genome shotgun sequence.</title>
        <authorList>
            <person name="Shibata T."/>
            <person name="Shimoda M."/>
            <person name="Kobayashi T."/>
            <person name="Uehara T."/>
        </authorList>
    </citation>
    <scope>NUCLEOTIDE SEQUENCE [LARGE SCALE GENOMIC DNA]</scope>
    <source>
        <strain evidence="7 8">Japan</strain>
    </source>
</reference>
<proteinExistence type="predicted"/>
<evidence type="ECO:0000313" key="8">
    <source>
        <dbReference type="Proteomes" id="UP001307889"/>
    </source>
</evidence>
<evidence type="ECO:0000256" key="4">
    <source>
        <dbReference type="ARBA" id="ARBA00023054"/>
    </source>
</evidence>
<keyword evidence="1" id="KW-0479">Metal-binding</keyword>
<feature type="coiled-coil region" evidence="5">
    <location>
        <begin position="203"/>
        <end position="230"/>
    </location>
</feature>
<evidence type="ECO:0000256" key="1">
    <source>
        <dbReference type="ARBA" id="ARBA00022723"/>
    </source>
</evidence>
<evidence type="ECO:0000256" key="3">
    <source>
        <dbReference type="ARBA" id="ARBA00022833"/>
    </source>
</evidence>
<feature type="coiled-coil region" evidence="5">
    <location>
        <begin position="27"/>
        <end position="61"/>
    </location>
</feature>
<keyword evidence="3" id="KW-0862">Zinc</keyword>
<name>A0ABN7B0W7_9HEMI</name>
<evidence type="ECO:0000259" key="6">
    <source>
        <dbReference type="Pfam" id="PF18112"/>
    </source>
</evidence>
<protein>
    <recommendedName>
        <fullName evidence="6">UBZ1-type domain-containing protein</fullName>
    </recommendedName>
</protein>
<evidence type="ECO:0000256" key="5">
    <source>
        <dbReference type="SAM" id="Coils"/>
    </source>
</evidence>
<dbReference type="CDD" id="cd21965">
    <property type="entry name" value="Zn-C2H2_CALCOCO1_TAX1BP1_like"/>
    <property type="match status" value="1"/>
</dbReference>
<sequence length="344" mass="38982">MSSVGSNSPYSTTHPVVDPTCSNLTSNAALRLALTTMKERCQQLQNRLSMMEEENLQLRIERHSIPTVKKERDSYGDSEPLPSLLRKIEELSRQKSKLSHHIYLVANENKSLWETLSRLTDENSDNSPGGSSISALKPTKSLRTVSTYQEGHQLSLDEVPLKVSPFFTQNLNTNLEDWNVTKSIKECEYPIMDVDDDEDSVVRSELMAILQNLEEEKKLLLQQQLDLKLAIDTIAKYSRANMRQNSAGYGDGHDSRSTLEEYEQLHSVGSENEEANRSEGEVIKIANGVSARNKESTFEDRICPLCTKFYAKSTPFDEFNDHVLSHFVEDPEQDSHLSFHEIVA</sequence>
<evidence type="ECO:0000313" key="7">
    <source>
        <dbReference type="EMBL" id="BES98050.1"/>
    </source>
</evidence>
<keyword evidence="4 5" id="KW-0175">Coiled coil</keyword>
<dbReference type="InterPro" id="IPR041641">
    <property type="entry name" value="CALCOCO1/2_Zn_UBZ1"/>
</dbReference>